<gene>
    <name evidence="2" type="ORF">UC34_25275</name>
</gene>
<protein>
    <recommendedName>
        <fullName evidence="4">DUF2306 domain-containing protein</fullName>
    </recommendedName>
</protein>
<dbReference type="Proteomes" id="UP000035085">
    <property type="component" value="Chromosome"/>
</dbReference>
<keyword evidence="1" id="KW-0472">Membrane</keyword>
<feature type="transmembrane region" description="Helical" evidence="1">
    <location>
        <begin position="110"/>
        <end position="129"/>
    </location>
</feature>
<keyword evidence="3" id="KW-1185">Reference proteome</keyword>
<dbReference type="InterPro" id="IPR018750">
    <property type="entry name" value="DUF2306_membrane"/>
</dbReference>
<accession>A0ABN4UA01</accession>
<keyword evidence="1" id="KW-1133">Transmembrane helix</keyword>
<reference evidence="3" key="1">
    <citation type="submission" date="2015-02" db="EMBL/GenBank/DDBJ databases">
        <title>Complete Genome Sequencing of Pandoraea vervacti NS15 sp. nov.</title>
        <authorList>
            <person name="Chan K.-G."/>
        </authorList>
    </citation>
    <scope>NUCLEOTIDE SEQUENCE [LARGE SCALE GENOMIC DNA]</scope>
    <source>
        <strain evidence="3">NS15</strain>
    </source>
</reference>
<feature type="transmembrane region" description="Helical" evidence="1">
    <location>
        <begin position="20"/>
        <end position="42"/>
    </location>
</feature>
<organism evidence="2 3">
    <name type="scientific">Pandoraea vervacti</name>
    <dbReference type="NCBI Taxonomy" id="656178"/>
    <lineage>
        <taxon>Bacteria</taxon>
        <taxon>Pseudomonadati</taxon>
        <taxon>Pseudomonadota</taxon>
        <taxon>Betaproteobacteria</taxon>
        <taxon>Burkholderiales</taxon>
        <taxon>Burkholderiaceae</taxon>
        <taxon>Pandoraea</taxon>
    </lineage>
</organism>
<evidence type="ECO:0000313" key="3">
    <source>
        <dbReference type="Proteomes" id="UP000035085"/>
    </source>
</evidence>
<evidence type="ECO:0000313" key="2">
    <source>
        <dbReference type="EMBL" id="APD11227.1"/>
    </source>
</evidence>
<sequence length="181" mass="19201">MFYLSSRHETNAKGDFMATIVGVHLAVAVVAMGLGAGILLMRRGTPRHRWMGRLWALAMVATALTSFGIRELGNGHFSWLHGLSLYVLVNLALAVVAIRRGNVKAHRRQMTGLYVGLVVAGLAAVAVPGRPLNSALTRIWQHGTPPVVRGSPVAPVATFAPATPATPATLLSTGGPSPWRE</sequence>
<dbReference type="EMBL" id="CP010897">
    <property type="protein sequence ID" value="APD11227.1"/>
    <property type="molecule type" value="Genomic_DNA"/>
</dbReference>
<keyword evidence="1" id="KW-0812">Transmembrane</keyword>
<proteinExistence type="predicted"/>
<evidence type="ECO:0000256" key="1">
    <source>
        <dbReference type="SAM" id="Phobius"/>
    </source>
</evidence>
<name>A0ABN4UA01_9BURK</name>
<dbReference type="Pfam" id="PF10067">
    <property type="entry name" value="DUF2306"/>
    <property type="match status" value="1"/>
</dbReference>
<feature type="transmembrane region" description="Helical" evidence="1">
    <location>
        <begin position="54"/>
        <end position="73"/>
    </location>
</feature>
<feature type="transmembrane region" description="Helical" evidence="1">
    <location>
        <begin position="79"/>
        <end position="98"/>
    </location>
</feature>
<evidence type="ECO:0008006" key="4">
    <source>
        <dbReference type="Google" id="ProtNLM"/>
    </source>
</evidence>